<dbReference type="NCBIfam" id="TIGR04456">
    <property type="entry name" value="LruC_dom"/>
    <property type="match status" value="1"/>
</dbReference>
<dbReference type="Pfam" id="PF20009">
    <property type="entry name" value="GEVED"/>
    <property type="match status" value="1"/>
</dbReference>
<evidence type="ECO:0000259" key="2">
    <source>
        <dbReference type="Pfam" id="PF16130"/>
    </source>
</evidence>
<dbReference type="Pfam" id="PF16130">
    <property type="entry name" value="DUF4842"/>
    <property type="match status" value="1"/>
</dbReference>
<keyword evidence="1" id="KW-0732">Signal</keyword>
<dbReference type="Pfam" id="PF21959">
    <property type="entry name" value="DUF6923"/>
    <property type="match status" value="1"/>
</dbReference>
<sequence length="713" mass="78142">MSRLLTATLLATVSPLALSTPFDTCPSKAYLFQSKPVQVHSVNLVTGLTALITNDVGLSNEGINAVGFDNGTGDGEGFEHKYIYGFEKSRKKVVRLDKDFNADVIEVTGLPNFSFYVGDVYDRYYYLYGPGTGFYKIDLTPLDTDPDATLQAETISTNAPLGITDFAFHPGNNKLYAVKNTNGKLYEIDTDTGASTVIGNTGKTGTFGAGYFDVNGYFYISRNSNGDIFRINLSDTDNINSQNVEAEPFADGPNSNQNDGARCEDAPVIDEDSTIDFGDAPDSYKTLLDSNGPRHQTGTGHYLGLVAPDSEGDGLISPLDDNKAGVEDEDGVGFVTALEAGTTAIISVQASATGYLSAWLDWNQDGDFEDAGEKIINDSVLSSGTNTLSVAVPADAAVGSTYSRFRFSEQAGLDYFGGATSGEVEDHPVTVMKTGTTLVHYPSERGYATLAFEDNWPKEGDYDMNDVVLRFRITETLDEDNQATRILITGYLAAYGAGYHNGFAMRLPGLNYVDINNAQTTMKYNGVVQESNGLESDATEAIFIISDDLKQKVPAECNYYRTAQYCQEAISFEFEIDIYTNEGVNTYGLMDMPYDPFIFATPGPYVRDGLWYNPGRGLEIHLADQAPTEKFDTYWYGWWSDTGNPAESRYFKTSGNLPWALLINDTWKWPQEHVDLISAYPEFAGYAETSGLNNTSWYLDEKATTGTVFEPEE</sequence>
<organism evidence="5 6">
    <name type="scientific">Enterovibrio gelatinilyticus</name>
    <dbReference type="NCBI Taxonomy" id="2899819"/>
    <lineage>
        <taxon>Bacteria</taxon>
        <taxon>Pseudomonadati</taxon>
        <taxon>Pseudomonadota</taxon>
        <taxon>Gammaproteobacteria</taxon>
        <taxon>Vibrionales</taxon>
        <taxon>Vibrionaceae</taxon>
        <taxon>Enterovibrio</taxon>
    </lineage>
</organism>
<dbReference type="InterPro" id="IPR032295">
    <property type="entry name" value="DUF4842"/>
</dbReference>
<dbReference type="EMBL" id="JAJUBC010000008">
    <property type="protein sequence ID" value="MDD1793279.1"/>
    <property type="molecule type" value="Genomic_DNA"/>
</dbReference>
<feature type="domain" description="DUF6923" evidence="4">
    <location>
        <begin position="62"/>
        <end position="263"/>
    </location>
</feature>
<keyword evidence="6" id="KW-1185">Reference proteome</keyword>
<gene>
    <name evidence="5" type="ORF">LRP50_09085</name>
</gene>
<dbReference type="InterPro" id="IPR011042">
    <property type="entry name" value="6-blade_b-propeller_TolB-like"/>
</dbReference>
<evidence type="ECO:0000313" key="6">
    <source>
        <dbReference type="Proteomes" id="UP001149400"/>
    </source>
</evidence>
<protein>
    <submittedName>
        <fullName evidence="5">LruC domain-containing protein</fullName>
    </submittedName>
</protein>
<dbReference type="InterPro" id="IPR031025">
    <property type="entry name" value="LruC_dom"/>
</dbReference>
<comment type="caution">
    <text evidence="5">The sequence shown here is derived from an EMBL/GenBank/DDBJ whole genome shotgun (WGS) entry which is preliminary data.</text>
</comment>
<dbReference type="RefSeq" id="WP_274164140.1">
    <property type="nucleotide sequence ID" value="NZ_JAJUBC010000008.1"/>
</dbReference>
<dbReference type="InterPro" id="IPR045474">
    <property type="entry name" value="GEVED"/>
</dbReference>
<reference evidence="5" key="1">
    <citation type="submission" date="2021-12" db="EMBL/GenBank/DDBJ databases">
        <title>Enterovibrio ZSDZ35 sp. nov. and Enterovibrio ZSDZ42 sp. nov., isolated from coastal seawater in Qingdao.</title>
        <authorList>
            <person name="Zhang P."/>
        </authorList>
    </citation>
    <scope>NUCLEOTIDE SEQUENCE</scope>
    <source>
        <strain evidence="5">ZSDZ42</strain>
    </source>
</reference>
<evidence type="ECO:0000259" key="4">
    <source>
        <dbReference type="Pfam" id="PF21959"/>
    </source>
</evidence>
<dbReference type="Proteomes" id="UP001149400">
    <property type="component" value="Unassembled WGS sequence"/>
</dbReference>
<feature type="signal peptide" evidence="1">
    <location>
        <begin position="1"/>
        <end position="19"/>
    </location>
</feature>
<dbReference type="SUPFAM" id="SSF75011">
    <property type="entry name" value="3-carboxy-cis,cis-mucoante lactonizing enzyme"/>
    <property type="match status" value="1"/>
</dbReference>
<proteinExistence type="predicted"/>
<feature type="domain" description="GEVED" evidence="3">
    <location>
        <begin position="355"/>
        <end position="430"/>
    </location>
</feature>
<evidence type="ECO:0000256" key="1">
    <source>
        <dbReference type="SAM" id="SignalP"/>
    </source>
</evidence>
<evidence type="ECO:0000259" key="3">
    <source>
        <dbReference type="Pfam" id="PF20009"/>
    </source>
</evidence>
<name>A0ABT5QZ46_9GAMM</name>
<feature type="chain" id="PRO_5047098477" evidence="1">
    <location>
        <begin position="20"/>
        <end position="713"/>
    </location>
</feature>
<feature type="domain" description="DUF4842" evidence="2">
    <location>
        <begin position="481"/>
        <end position="698"/>
    </location>
</feature>
<evidence type="ECO:0000313" key="5">
    <source>
        <dbReference type="EMBL" id="MDD1793279.1"/>
    </source>
</evidence>
<dbReference type="InterPro" id="IPR054215">
    <property type="entry name" value="DUF6923"/>
</dbReference>
<dbReference type="Gene3D" id="2.120.10.30">
    <property type="entry name" value="TolB, C-terminal domain"/>
    <property type="match status" value="1"/>
</dbReference>
<accession>A0ABT5QZ46</accession>